<dbReference type="InterPro" id="IPR011009">
    <property type="entry name" value="Kinase-like_dom_sf"/>
</dbReference>
<dbReference type="Proteomes" id="UP000283734">
    <property type="component" value="Unassembled WGS sequence"/>
</dbReference>
<keyword evidence="2" id="KW-1185">Reference proteome</keyword>
<dbReference type="InterPro" id="IPR027023">
    <property type="entry name" value="Put_LipoPS_kinase_InaA"/>
</dbReference>
<evidence type="ECO:0008006" key="3">
    <source>
        <dbReference type="Google" id="ProtNLM"/>
    </source>
</evidence>
<sequence length="260" mass="30371">MSNQMELNASYVHPHWRVTLQDSGLNAMSDWLALDRTLVDEPNRRGKGISEVFQANITGPDHHEVTVYIKYQRNYQRRSLLHPLVGQSTLYQEYKALMRCWQAGVPVAEPLFFAASTEGEDRQAMLVSLDLKGFESLDRIDPGSLEEGRRQVLIHDVAATVRLLHEKGLVHQNLYPKHIFTAWHEQQQRYDVRFIDMERCRPHYQRWRPRLRDLDTLARRAKHFSALDRARFLRTYLGSPLSQGKGRFVVSRLSRHLKSA</sequence>
<dbReference type="SUPFAM" id="SSF56112">
    <property type="entry name" value="Protein kinase-like (PK-like)"/>
    <property type="match status" value="1"/>
</dbReference>
<evidence type="ECO:0000313" key="2">
    <source>
        <dbReference type="Proteomes" id="UP000283734"/>
    </source>
</evidence>
<evidence type="ECO:0000313" key="1">
    <source>
        <dbReference type="EMBL" id="RJG16500.1"/>
    </source>
</evidence>
<comment type="caution">
    <text evidence="1">The sequence shown here is derived from an EMBL/GenBank/DDBJ whole genome shotgun (WGS) entry which is preliminary data.</text>
</comment>
<dbReference type="PIRSF" id="PIRSF026326">
    <property type="entry name" value="InaA"/>
    <property type="match status" value="1"/>
</dbReference>
<accession>A0A418XUW9</accession>
<organism evidence="1 2">
    <name type="scientific">Alcanivorax profundi</name>
    <dbReference type="NCBI Taxonomy" id="2338368"/>
    <lineage>
        <taxon>Bacteria</taxon>
        <taxon>Pseudomonadati</taxon>
        <taxon>Pseudomonadota</taxon>
        <taxon>Gammaproteobacteria</taxon>
        <taxon>Oceanospirillales</taxon>
        <taxon>Alcanivoracaceae</taxon>
        <taxon>Alcanivorax</taxon>
    </lineage>
</organism>
<reference evidence="1 2" key="1">
    <citation type="submission" date="2018-09" db="EMBL/GenBank/DDBJ databases">
        <title>Alcanivorax profundi sp. nov., isolated from 1000 m-depth seawater of the Mariana Trench.</title>
        <authorList>
            <person name="Liu J."/>
        </authorList>
    </citation>
    <scope>NUCLEOTIDE SEQUENCE [LARGE SCALE GENOMIC DNA]</scope>
    <source>
        <strain evidence="1 2">MTEO17</strain>
    </source>
</reference>
<proteinExistence type="predicted"/>
<dbReference type="EMBL" id="QYYA01000005">
    <property type="protein sequence ID" value="RJG16500.1"/>
    <property type="molecule type" value="Genomic_DNA"/>
</dbReference>
<gene>
    <name evidence="1" type="ORF">D4A39_14725</name>
</gene>
<name>A0A418XUW9_9GAMM</name>
<dbReference type="Pfam" id="PF06293">
    <property type="entry name" value="Kdo"/>
    <property type="match status" value="1"/>
</dbReference>
<dbReference type="AlphaFoldDB" id="A0A418XUW9"/>
<protein>
    <recommendedName>
        <fullName evidence="3">InaA protein</fullName>
    </recommendedName>
</protein>